<dbReference type="PROSITE" id="PS51354">
    <property type="entry name" value="GLUTAREDOXIN_2"/>
    <property type="match status" value="1"/>
</dbReference>
<organism evidence="1 2">
    <name type="scientific">Fictibacillus iocasae</name>
    <dbReference type="NCBI Taxonomy" id="2715437"/>
    <lineage>
        <taxon>Bacteria</taxon>
        <taxon>Bacillati</taxon>
        <taxon>Bacillota</taxon>
        <taxon>Bacilli</taxon>
        <taxon>Bacillales</taxon>
        <taxon>Fictibacillaceae</taxon>
        <taxon>Fictibacillus</taxon>
    </lineage>
</organism>
<keyword evidence="2" id="KW-1185">Reference proteome</keyword>
<protein>
    <submittedName>
        <fullName evidence="1">Glutaredoxin family protein</fullName>
    </submittedName>
</protein>
<dbReference type="InterPro" id="IPR052565">
    <property type="entry name" value="Glutaredoxin-like_YDR286C"/>
</dbReference>
<dbReference type="SUPFAM" id="SSF52833">
    <property type="entry name" value="Thioredoxin-like"/>
    <property type="match status" value="1"/>
</dbReference>
<dbReference type="Proteomes" id="UP001596549">
    <property type="component" value="Unassembled WGS sequence"/>
</dbReference>
<dbReference type="InterPro" id="IPR008554">
    <property type="entry name" value="Glutaredoxin-like"/>
</dbReference>
<sequence>MQIKIVEFYTKHHCPLCDKAHKLLQELQSELSFEIKVIDIYSDDTLIEEYGLMIPVVKVDGKMIGFGQIVKEKVKKALTNF</sequence>
<comment type="caution">
    <text evidence="1">The sequence shown here is derived from an EMBL/GenBank/DDBJ whole genome shotgun (WGS) entry which is preliminary data.</text>
</comment>
<dbReference type="RefSeq" id="WP_379747134.1">
    <property type="nucleotide sequence ID" value="NZ_JBHTCP010000009.1"/>
</dbReference>
<dbReference type="PANTHER" id="PTHR33558:SF1">
    <property type="entry name" value="GLUTAREDOXIN-LIKE PROTEIN C5ORF63 HOMOLOG"/>
    <property type="match status" value="1"/>
</dbReference>
<reference evidence="2" key="1">
    <citation type="journal article" date="2019" name="Int. J. Syst. Evol. Microbiol.">
        <title>The Global Catalogue of Microorganisms (GCM) 10K type strain sequencing project: providing services to taxonomists for standard genome sequencing and annotation.</title>
        <authorList>
            <consortium name="The Broad Institute Genomics Platform"/>
            <consortium name="The Broad Institute Genome Sequencing Center for Infectious Disease"/>
            <person name="Wu L."/>
            <person name="Ma J."/>
        </authorList>
    </citation>
    <scope>NUCLEOTIDE SEQUENCE [LARGE SCALE GENOMIC DNA]</scope>
    <source>
        <strain evidence="2">NBRC 106396</strain>
    </source>
</reference>
<dbReference type="PANTHER" id="PTHR33558">
    <property type="entry name" value="GLUTAREDOXIN-LIKE PROTEIN C5ORF63 HOMOLOG"/>
    <property type="match status" value="1"/>
</dbReference>
<accession>A0ABW2NK14</accession>
<dbReference type="Gene3D" id="3.40.30.10">
    <property type="entry name" value="Glutaredoxin"/>
    <property type="match status" value="1"/>
</dbReference>
<gene>
    <name evidence="1" type="ORF">ACFQPF_04895</name>
</gene>
<dbReference type="EMBL" id="JBHTCP010000009">
    <property type="protein sequence ID" value="MFC7371005.1"/>
    <property type="molecule type" value="Genomic_DNA"/>
</dbReference>
<proteinExistence type="predicted"/>
<dbReference type="Pfam" id="PF05768">
    <property type="entry name" value="Glrx-like"/>
    <property type="match status" value="1"/>
</dbReference>
<name>A0ABW2NK14_9BACL</name>
<dbReference type="InterPro" id="IPR036249">
    <property type="entry name" value="Thioredoxin-like_sf"/>
</dbReference>
<evidence type="ECO:0000313" key="2">
    <source>
        <dbReference type="Proteomes" id="UP001596549"/>
    </source>
</evidence>
<evidence type="ECO:0000313" key="1">
    <source>
        <dbReference type="EMBL" id="MFC7371005.1"/>
    </source>
</evidence>